<proteinExistence type="predicted"/>
<dbReference type="EMBL" id="LGRX02004486">
    <property type="protein sequence ID" value="KAK3280199.1"/>
    <property type="molecule type" value="Genomic_DNA"/>
</dbReference>
<organism evidence="2 3">
    <name type="scientific">Cymbomonas tetramitiformis</name>
    <dbReference type="NCBI Taxonomy" id="36881"/>
    <lineage>
        <taxon>Eukaryota</taxon>
        <taxon>Viridiplantae</taxon>
        <taxon>Chlorophyta</taxon>
        <taxon>Pyramimonadophyceae</taxon>
        <taxon>Pyramimonadales</taxon>
        <taxon>Pyramimonadaceae</taxon>
        <taxon>Cymbomonas</taxon>
    </lineage>
</organism>
<evidence type="ECO:0000313" key="2">
    <source>
        <dbReference type="EMBL" id="KAK3280199.1"/>
    </source>
</evidence>
<reference evidence="2 3" key="1">
    <citation type="journal article" date="2015" name="Genome Biol. Evol.">
        <title>Comparative Genomics of a Bacterivorous Green Alga Reveals Evolutionary Causalities and Consequences of Phago-Mixotrophic Mode of Nutrition.</title>
        <authorList>
            <person name="Burns J.A."/>
            <person name="Paasch A."/>
            <person name="Narechania A."/>
            <person name="Kim E."/>
        </authorList>
    </citation>
    <scope>NUCLEOTIDE SEQUENCE [LARGE SCALE GENOMIC DNA]</scope>
    <source>
        <strain evidence="2 3">PLY_AMNH</strain>
    </source>
</reference>
<comment type="caution">
    <text evidence="2">The sequence shown here is derived from an EMBL/GenBank/DDBJ whole genome shotgun (WGS) entry which is preliminary data.</text>
</comment>
<evidence type="ECO:0000313" key="3">
    <source>
        <dbReference type="Proteomes" id="UP001190700"/>
    </source>
</evidence>
<feature type="region of interest" description="Disordered" evidence="1">
    <location>
        <begin position="59"/>
        <end position="84"/>
    </location>
</feature>
<protein>
    <submittedName>
        <fullName evidence="2">Uncharacterized protein</fullName>
    </submittedName>
</protein>
<keyword evidence="3" id="KW-1185">Reference proteome</keyword>
<dbReference type="Proteomes" id="UP001190700">
    <property type="component" value="Unassembled WGS sequence"/>
</dbReference>
<evidence type="ECO:0000256" key="1">
    <source>
        <dbReference type="SAM" id="MobiDB-lite"/>
    </source>
</evidence>
<name>A0AAE0GL33_9CHLO</name>
<accession>A0AAE0GL33</accession>
<sequence length="84" mass="9594">MAEMLRNVVDCSVGDLSEIIISYAFHRQISYARISGFSIHKYALVLENKHKPRQVTQVRASHSLDGRHRHRDKCTAAEGATMQR</sequence>
<gene>
    <name evidence="2" type="ORF">CYMTET_11942</name>
</gene>
<dbReference type="AlphaFoldDB" id="A0AAE0GL33"/>